<dbReference type="InterPro" id="IPR036770">
    <property type="entry name" value="Ankyrin_rpt-contain_sf"/>
</dbReference>
<dbReference type="PROSITE" id="PS50088">
    <property type="entry name" value="ANK_REPEAT"/>
    <property type="match status" value="2"/>
</dbReference>
<dbReference type="SUPFAM" id="SSF48403">
    <property type="entry name" value="Ankyrin repeat"/>
    <property type="match status" value="1"/>
</dbReference>
<evidence type="ECO:0008006" key="5">
    <source>
        <dbReference type="Google" id="ProtNLM"/>
    </source>
</evidence>
<evidence type="ECO:0000256" key="2">
    <source>
        <dbReference type="ARBA" id="ARBA00023043"/>
    </source>
</evidence>
<organism evidence="4">
    <name type="scientific">Alexandrium monilatum</name>
    <dbReference type="NCBI Taxonomy" id="311494"/>
    <lineage>
        <taxon>Eukaryota</taxon>
        <taxon>Sar</taxon>
        <taxon>Alveolata</taxon>
        <taxon>Dinophyceae</taxon>
        <taxon>Gonyaulacales</taxon>
        <taxon>Pyrocystaceae</taxon>
        <taxon>Alexandrium</taxon>
    </lineage>
</organism>
<reference evidence="4" key="1">
    <citation type="submission" date="2021-01" db="EMBL/GenBank/DDBJ databases">
        <authorList>
            <person name="Corre E."/>
            <person name="Pelletier E."/>
            <person name="Niang G."/>
            <person name="Scheremetjew M."/>
            <person name="Finn R."/>
            <person name="Kale V."/>
            <person name="Holt S."/>
            <person name="Cochrane G."/>
            <person name="Meng A."/>
            <person name="Brown T."/>
            <person name="Cohen L."/>
        </authorList>
    </citation>
    <scope>NUCLEOTIDE SEQUENCE</scope>
    <source>
        <strain evidence="4">CCMP3105</strain>
    </source>
</reference>
<evidence type="ECO:0000256" key="1">
    <source>
        <dbReference type="ARBA" id="ARBA00022737"/>
    </source>
</evidence>
<dbReference type="InterPro" id="IPR002110">
    <property type="entry name" value="Ankyrin_rpt"/>
</dbReference>
<dbReference type="PANTHER" id="PTHR24166:SF48">
    <property type="entry name" value="PROTEIN VAPYRIN"/>
    <property type="match status" value="1"/>
</dbReference>
<sequence>MAQDAAEYGDEGRWLHRILPYAPPHKVFDGFELSSMARLSRAAHSGDTAEVRKLLQLGFDIETRDDRNRTPIYHAAGSGHAEAVGLLLEERASVQVGDDEGHLPLHAAAMHGHVEVVVRLLESPLTDVSAATCHGCTPLHFAACEGRSH</sequence>
<keyword evidence="2 3" id="KW-0040">ANK repeat</keyword>
<dbReference type="AlphaFoldDB" id="A0A7S4Q8F5"/>
<gene>
    <name evidence="4" type="ORF">AMON00008_LOCUS15342</name>
</gene>
<feature type="repeat" description="ANK" evidence="3">
    <location>
        <begin position="100"/>
        <end position="133"/>
    </location>
</feature>
<accession>A0A7S4Q8F5</accession>
<dbReference type="SMART" id="SM00248">
    <property type="entry name" value="ANK"/>
    <property type="match status" value="3"/>
</dbReference>
<evidence type="ECO:0000256" key="3">
    <source>
        <dbReference type="PROSITE-ProRule" id="PRU00023"/>
    </source>
</evidence>
<dbReference type="PROSITE" id="PS50297">
    <property type="entry name" value="ANK_REP_REGION"/>
    <property type="match status" value="2"/>
</dbReference>
<feature type="repeat" description="ANK" evidence="3">
    <location>
        <begin position="67"/>
        <end position="99"/>
    </location>
</feature>
<evidence type="ECO:0000313" key="4">
    <source>
        <dbReference type="EMBL" id="CAE4575722.1"/>
    </source>
</evidence>
<keyword evidence="1" id="KW-0677">Repeat</keyword>
<dbReference type="Gene3D" id="1.25.40.20">
    <property type="entry name" value="Ankyrin repeat-containing domain"/>
    <property type="match status" value="2"/>
</dbReference>
<dbReference type="EMBL" id="HBNR01022960">
    <property type="protein sequence ID" value="CAE4575722.1"/>
    <property type="molecule type" value="Transcribed_RNA"/>
</dbReference>
<dbReference type="Pfam" id="PF12796">
    <property type="entry name" value="Ank_2"/>
    <property type="match status" value="1"/>
</dbReference>
<protein>
    <recommendedName>
        <fullName evidence="5">Ankyrin repeat protein</fullName>
    </recommendedName>
</protein>
<dbReference type="PANTHER" id="PTHR24166">
    <property type="entry name" value="ROLLING PEBBLES, ISOFORM B"/>
    <property type="match status" value="1"/>
</dbReference>
<proteinExistence type="predicted"/>
<name>A0A7S4Q8F5_9DINO</name>
<dbReference type="InterPro" id="IPR050889">
    <property type="entry name" value="Dendritic_Spine_Reg/Scaffold"/>
</dbReference>